<feature type="region of interest" description="Disordered" evidence="9">
    <location>
        <begin position="566"/>
        <end position="592"/>
    </location>
</feature>
<feature type="compositionally biased region" description="Basic and acidic residues" evidence="9">
    <location>
        <begin position="323"/>
        <end position="342"/>
    </location>
</feature>
<evidence type="ECO:0000256" key="1">
    <source>
        <dbReference type="ARBA" id="ARBA00004123"/>
    </source>
</evidence>
<keyword evidence="5" id="KW-0949">S-adenosyl-L-methionine</keyword>
<keyword evidence="7" id="KW-0539">Nucleus</keyword>
<dbReference type="PANTHER" id="PTHR45814:SF2">
    <property type="entry name" value="HISTONE-LYSINE N-METHYLTRANSFERASE SETD1"/>
    <property type="match status" value="1"/>
</dbReference>
<feature type="region of interest" description="Disordered" evidence="9">
    <location>
        <begin position="756"/>
        <end position="780"/>
    </location>
</feature>
<dbReference type="InterPro" id="IPR046341">
    <property type="entry name" value="SET_dom_sf"/>
</dbReference>
<feature type="compositionally biased region" description="Low complexity" evidence="9">
    <location>
        <begin position="758"/>
        <end position="777"/>
    </location>
</feature>
<protein>
    <recommendedName>
        <fullName evidence="2">[histone H3]-lysine(4) N-trimethyltransferase</fullName>
        <ecNumber evidence="2">2.1.1.354</ecNumber>
    </recommendedName>
</protein>
<dbReference type="Gene3D" id="2.170.270.10">
    <property type="entry name" value="SET domain"/>
    <property type="match status" value="1"/>
</dbReference>
<feature type="domain" description="SET" evidence="10">
    <location>
        <begin position="827"/>
        <end position="948"/>
    </location>
</feature>
<dbReference type="SMART" id="SM00317">
    <property type="entry name" value="SET"/>
    <property type="match status" value="1"/>
</dbReference>
<dbReference type="InterPro" id="IPR044570">
    <property type="entry name" value="Set1-like"/>
</dbReference>
<dbReference type="InterPro" id="IPR001214">
    <property type="entry name" value="SET_dom"/>
</dbReference>
<keyword evidence="11" id="KW-1185">Reference proteome</keyword>
<evidence type="ECO:0000256" key="5">
    <source>
        <dbReference type="ARBA" id="ARBA00022691"/>
    </source>
</evidence>
<evidence type="ECO:0000256" key="6">
    <source>
        <dbReference type="ARBA" id="ARBA00022853"/>
    </source>
</evidence>
<dbReference type="GO" id="GO:0140999">
    <property type="term" value="F:histone H3K4 trimethyltransferase activity"/>
    <property type="evidence" value="ECO:0007669"/>
    <property type="project" value="UniProtKB-EC"/>
</dbReference>
<reference evidence="12" key="1">
    <citation type="submission" date="2022-11" db="UniProtKB">
        <authorList>
            <consortium name="WormBaseParasite"/>
        </authorList>
    </citation>
    <scope>IDENTIFICATION</scope>
</reference>
<dbReference type="EC" id="2.1.1.354" evidence="2"/>
<sequence>MTSVDAFKMLHRKLMEPLEKGNQMRDRFQPCIQPTLMSNFNNRFKINNNAVNCGTAMTKKVSSFSYNGINNTATPTIVVTDLSAVQTGNPGIVYHQQQALPTTIHVPAASLHQQYQPTRCVVQQQLPPTRFVVLSSQPRNHSNMSWSTTSSSSYEPFGLPTYSIQNARPAQPSMSYVTRPATSYSAFSLTNVPFQKRRIQQQHYVIPPAQRKFDRIPTRMPSKFSYDKPLNGCKSVSSLLPNESKLAGSNSSFNGATVNSGKAAVSNHGLKGEQNQQQHRQTSCLATNIVEKKIGGRTNRLGVFSALAASIQSTSPSKPANEQSKECEDTDWPTEKQDHSERPSSCARVLTLVEVRRKKYLTIEKELLDKLKETTCARTSLTYSDWVETKNNISNLNLLPKIEPEKIQVDGINKICTPCPSVTSSKHEESSTNNNQDLTFVVVEDFLENDNCQIPSLQTTKKKKKFKEAKLKKMAKVSMIKMKTTNKAGKPKKFYKRSEQEEEVILHALGKNTRNTDEDFEYLHKQWAKNNNIPTKQELEVEPKQEVFFEDEDEQKFEMDVQIASSTTTEPQPLHNGQRDIPQAATAPNDSECPAKANTDFNNIDNQPEGVQVEAKSMLDLLADLATGSLTALPSGLCRTTLVVEHQELLPVKDEPASPLPAPSLAHNKQEELEEKVVTAWIHPNKIPTVHIVPLLCKNGFPISRSYNEKNFENFCYDDSELCDIVPLPAGSARTQGTFKLLLSKHQRKRLNKLMEEASSLSQPTTSATASSSAIGTEDGRQVRHKIPEQGKIDVQPLTDRVKLATMRNCTEFNEHRKMAQEKFRNKELKFSRSTIHGWGLFAMETIAQDEAIIEYIGEKIRHSVADVREKKYEKQGIGSSYMFRINDDWVVDATRSGNYARFINHCCKPNCYARIVTSYLNGEENKRIIIYSKSGIEKEKNSLMTTNSTEKKIRTREYPACAPSRAVESF</sequence>
<name>A0A915EJ71_9BILA</name>
<dbReference type="GO" id="GO:0032259">
    <property type="term" value="P:methylation"/>
    <property type="evidence" value="ECO:0007669"/>
    <property type="project" value="UniProtKB-KW"/>
</dbReference>
<accession>A0A915EJ71</accession>
<feature type="region of interest" description="Disordered" evidence="9">
    <location>
        <begin position="312"/>
        <end position="344"/>
    </location>
</feature>
<organism evidence="11 12">
    <name type="scientific">Ditylenchus dipsaci</name>
    <dbReference type="NCBI Taxonomy" id="166011"/>
    <lineage>
        <taxon>Eukaryota</taxon>
        <taxon>Metazoa</taxon>
        <taxon>Ecdysozoa</taxon>
        <taxon>Nematoda</taxon>
        <taxon>Chromadorea</taxon>
        <taxon>Rhabditida</taxon>
        <taxon>Tylenchina</taxon>
        <taxon>Tylenchomorpha</taxon>
        <taxon>Sphaerularioidea</taxon>
        <taxon>Anguinidae</taxon>
        <taxon>Anguininae</taxon>
        <taxon>Ditylenchus</taxon>
    </lineage>
</organism>
<dbReference type="Pfam" id="PF00856">
    <property type="entry name" value="SET"/>
    <property type="match status" value="1"/>
</dbReference>
<evidence type="ECO:0000256" key="2">
    <source>
        <dbReference type="ARBA" id="ARBA00012182"/>
    </source>
</evidence>
<dbReference type="PANTHER" id="PTHR45814">
    <property type="entry name" value="HISTONE-LYSINE N-METHYLTRANSFERASE SETD1"/>
    <property type="match status" value="1"/>
</dbReference>
<evidence type="ECO:0000313" key="12">
    <source>
        <dbReference type="WBParaSite" id="jg7268"/>
    </source>
</evidence>
<evidence type="ECO:0000256" key="3">
    <source>
        <dbReference type="ARBA" id="ARBA00022603"/>
    </source>
</evidence>
<dbReference type="WBParaSite" id="jg7268">
    <property type="protein sequence ID" value="jg7268"/>
    <property type="gene ID" value="jg7268"/>
</dbReference>
<feature type="compositionally biased region" description="Polar residues" evidence="9">
    <location>
        <begin position="312"/>
        <end position="322"/>
    </location>
</feature>
<keyword evidence="6" id="KW-0156">Chromatin regulator</keyword>
<evidence type="ECO:0000256" key="7">
    <source>
        <dbReference type="ARBA" id="ARBA00023242"/>
    </source>
</evidence>
<dbReference type="AlphaFoldDB" id="A0A915EJ71"/>
<keyword evidence="3" id="KW-0489">Methyltransferase</keyword>
<evidence type="ECO:0000313" key="11">
    <source>
        <dbReference type="Proteomes" id="UP000887574"/>
    </source>
</evidence>
<evidence type="ECO:0000259" key="10">
    <source>
        <dbReference type="PROSITE" id="PS50280"/>
    </source>
</evidence>
<keyword evidence="4" id="KW-0808">Transferase</keyword>
<dbReference type="Proteomes" id="UP000887574">
    <property type="component" value="Unplaced"/>
</dbReference>
<dbReference type="SUPFAM" id="SSF82199">
    <property type="entry name" value="SET domain"/>
    <property type="match status" value="1"/>
</dbReference>
<evidence type="ECO:0000256" key="8">
    <source>
        <dbReference type="ARBA" id="ARBA00047571"/>
    </source>
</evidence>
<dbReference type="GO" id="GO:0048188">
    <property type="term" value="C:Set1C/COMPASS complex"/>
    <property type="evidence" value="ECO:0007669"/>
    <property type="project" value="TreeGrafter"/>
</dbReference>
<proteinExistence type="predicted"/>
<dbReference type="PROSITE" id="PS50280">
    <property type="entry name" value="SET"/>
    <property type="match status" value="1"/>
</dbReference>
<evidence type="ECO:0000256" key="9">
    <source>
        <dbReference type="SAM" id="MobiDB-lite"/>
    </source>
</evidence>
<comment type="catalytic activity">
    <reaction evidence="8">
        <text>L-lysyl(4)-[histone H3] + 3 S-adenosyl-L-methionine = N(6),N(6),N(6)-trimethyl-L-lysyl(4)-[histone H3] + 3 S-adenosyl-L-homocysteine + 3 H(+)</text>
        <dbReference type="Rhea" id="RHEA:60260"/>
        <dbReference type="Rhea" id="RHEA-COMP:15537"/>
        <dbReference type="Rhea" id="RHEA-COMP:15547"/>
        <dbReference type="ChEBI" id="CHEBI:15378"/>
        <dbReference type="ChEBI" id="CHEBI:29969"/>
        <dbReference type="ChEBI" id="CHEBI:57856"/>
        <dbReference type="ChEBI" id="CHEBI:59789"/>
        <dbReference type="ChEBI" id="CHEBI:61961"/>
        <dbReference type="EC" id="2.1.1.354"/>
    </reaction>
</comment>
<comment type="subcellular location">
    <subcellularLocation>
        <location evidence="1">Nucleus</location>
    </subcellularLocation>
</comment>
<evidence type="ECO:0000256" key="4">
    <source>
        <dbReference type="ARBA" id="ARBA00022679"/>
    </source>
</evidence>